<dbReference type="Proteomes" id="UP000565441">
    <property type="component" value="Unassembled WGS sequence"/>
</dbReference>
<proteinExistence type="predicted"/>
<dbReference type="AlphaFoldDB" id="A0A8H5H8I2"/>
<accession>A0A8H5H8I2</accession>
<dbReference type="EMBL" id="JAACJP010000019">
    <property type="protein sequence ID" value="KAF5378581.1"/>
    <property type="molecule type" value="Genomic_DNA"/>
</dbReference>
<evidence type="ECO:0000259" key="2">
    <source>
        <dbReference type="Pfam" id="PF01693"/>
    </source>
</evidence>
<comment type="caution">
    <text evidence="3">The sequence shown here is derived from an EMBL/GenBank/DDBJ whole genome shotgun (WGS) entry which is preliminary data.</text>
</comment>
<gene>
    <name evidence="3" type="ORF">D9615_007108</name>
</gene>
<name>A0A8H5H8I2_9AGAR</name>
<protein>
    <recommendedName>
        <fullName evidence="2">Ribonuclease H1 N-terminal domain-containing protein</fullName>
    </recommendedName>
</protein>
<dbReference type="InterPro" id="IPR037056">
    <property type="entry name" value="RNase_H1_N_sf"/>
</dbReference>
<dbReference type="SUPFAM" id="SSF55658">
    <property type="entry name" value="L9 N-domain-like"/>
    <property type="match status" value="1"/>
</dbReference>
<dbReference type="InterPro" id="IPR009027">
    <property type="entry name" value="Ribosomal_bL9/RNase_H1_N"/>
</dbReference>
<evidence type="ECO:0000313" key="4">
    <source>
        <dbReference type="Proteomes" id="UP000565441"/>
    </source>
</evidence>
<reference evidence="3 4" key="1">
    <citation type="journal article" date="2020" name="ISME J.">
        <title>Uncovering the hidden diversity of litter-decomposition mechanisms in mushroom-forming fungi.</title>
        <authorList>
            <person name="Floudas D."/>
            <person name="Bentzer J."/>
            <person name="Ahren D."/>
            <person name="Johansson T."/>
            <person name="Persson P."/>
            <person name="Tunlid A."/>
        </authorList>
    </citation>
    <scope>NUCLEOTIDE SEQUENCE [LARGE SCALE GENOMIC DNA]</scope>
    <source>
        <strain evidence="3 4">CBS 661.87</strain>
    </source>
</reference>
<evidence type="ECO:0000256" key="1">
    <source>
        <dbReference type="SAM" id="MobiDB-lite"/>
    </source>
</evidence>
<keyword evidence="4" id="KW-1185">Reference proteome</keyword>
<feature type="region of interest" description="Disordered" evidence="1">
    <location>
        <begin position="100"/>
        <end position="139"/>
    </location>
</feature>
<dbReference type="Gene3D" id="3.40.970.10">
    <property type="entry name" value="Ribonuclease H1, N-terminal domain"/>
    <property type="match status" value="1"/>
</dbReference>
<evidence type="ECO:0000313" key="3">
    <source>
        <dbReference type="EMBL" id="KAF5378581.1"/>
    </source>
</evidence>
<dbReference type="Pfam" id="PF01693">
    <property type="entry name" value="Cauli_VI"/>
    <property type="match status" value="1"/>
</dbReference>
<dbReference type="InterPro" id="IPR011320">
    <property type="entry name" value="RNase_H1_N"/>
</dbReference>
<feature type="compositionally biased region" description="Polar residues" evidence="1">
    <location>
        <begin position="125"/>
        <end position="139"/>
    </location>
</feature>
<organism evidence="3 4">
    <name type="scientific">Tricholomella constricta</name>
    <dbReference type="NCBI Taxonomy" id="117010"/>
    <lineage>
        <taxon>Eukaryota</taxon>
        <taxon>Fungi</taxon>
        <taxon>Dikarya</taxon>
        <taxon>Basidiomycota</taxon>
        <taxon>Agaricomycotina</taxon>
        <taxon>Agaricomycetes</taxon>
        <taxon>Agaricomycetidae</taxon>
        <taxon>Agaricales</taxon>
        <taxon>Tricholomatineae</taxon>
        <taxon>Lyophyllaceae</taxon>
        <taxon>Tricholomella</taxon>
    </lineage>
</organism>
<sequence>MSFLALVGIPCPGSLPDTTENCAAVQTEAVPQNRAKENRQSSQQVLTRQMAQQNHPVGYNNPVSQGQLLAALTLLGIRVAPSVNGDVLVPPALSFAPNTSKADGAEAGTHMAPKSSAEAGLEADTPQSVNSRSIETSPTSTFNKVHGTGYFESRLSAACLAAAATAAKEKGPSALADASAAPVTAATVPKAPPPSPTSLTYESAGCGHICTDCRTGSAVLDRISPSAMFFSQDSWYCVFVGRAVGVFRGWAVTKALTDGVSNCQFKRFASFEAASAAFTQVKASGAIEVKKRPVQQFFAGLY</sequence>
<feature type="domain" description="Ribonuclease H1 N-terminal" evidence="2">
    <location>
        <begin position="235"/>
        <end position="276"/>
    </location>
</feature>